<feature type="domain" description="Putative zinc-finger" evidence="5">
    <location>
        <begin position="14"/>
        <end position="39"/>
    </location>
</feature>
<dbReference type="InterPro" id="IPR041916">
    <property type="entry name" value="Anti_sigma_zinc_sf"/>
</dbReference>
<feature type="transmembrane region" description="Helical" evidence="4">
    <location>
        <begin position="107"/>
        <end position="125"/>
    </location>
</feature>
<evidence type="ECO:0000256" key="1">
    <source>
        <dbReference type="ARBA" id="ARBA00023015"/>
    </source>
</evidence>
<protein>
    <submittedName>
        <fullName evidence="6">Zf-HC2 domain-containing protein</fullName>
    </submittedName>
</protein>
<dbReference type="Proteomes" id="UP001165405">
    <property type="component" value="Unassembled WGS sequence"/>
</dbReference>
<organism evidence="6 7">
    <name type="scientific">Antribacter soli</name>
    <dbReference type="NCBI Taxonomy" id="2910976"/>
    <lineage>
        <taxon>Bacteria</taxon>
        <taxon>Bacillati</taxon>
        <taxon>Actinomycetota</taxon>
        <taxon>Actinomycetes</taxon>
        <taxon>Micrococcales</taxon>
        <taxon>Promicromonosporaceae</taxon>
        <taxon>Antribacter</taxon>
    </lineage>
</organism>
<dbReference type="AlphaFoldDB" id="A0AA41QF03"/>
<name>A0AA41QF03_9MICO</name>
<keyword evidence="2" id="KW-0804">Transcription</keyword>
<keyword evidence="1" id="KW-0805">Transcription regulation</keyword>
<sequence>MNRDHPAFADWDAAYVLGALTPADRRTFEEHLLSCELCRVAVAELAPLPGLLARAAAPEPDAQDPGRPGPAAQAVSPRADLADLVARRAVRERRAERERRTSRVRRGLAAVAVTAAMVLAVVLVVPRGGEAPGPTTAPDATVTLVQAADVSLTASVRLTSVAWGTRIAMECDYPAGNPQGPGPYPGSGDSYALVVTDSAGTSSQVSTWTAVPGRTVHLDAATAVPLAEIASVEVRSAQTGRLLLSADLG</sequence>
<evidence type="ECO:0000313" key="7">
    <source>
        <dbReference type="Proteomes" id="UP001165405"/>
    </source>
</evidence>
<dbReference type="RefSeq" id="WP_236088649.1">
    <property type="nucleotide sequence ID" value="NZ_JAKGSG010000025.1"/>
</dbReference>
<reference evidence="6" key="1">
    <citation type="submission" date="2022-01" db="EMBL/GenBank/DDBJ databases">
        <title>Antribacter sp. nov., isolated from Guizhou of China.</title>
        <authorList>
            <person name="Chengliang C."/>
            <person name="Ya Z."/>
        </authorList>
    </citation>
    <scope>NUCLEOTIDE SEQUENCE</scope>
    <source>
        <strain evidence="6">KLBMP 9083</strain>
    </source>
</reference>
<comment type="caution">
    <text evidence="6">The sequence shown here is derived from an EMBL/GenBank/DDBJ whole genome shotgun (WGS) entry which is preliminary data.</text>
</comment>
<gene>
    <name evidence="6" type="ORF">L1785_07790</name>
</gene>
<keyword evidence="4" id="KW-0812">Transmembrane</keyword>
<proteinExistence type="predicted"/>
<dbReference type="InterPro" id="IPR027383">
    <property type="entry name" value="Znf_put"/>
</dbReference>
<keyword evidence="4" id="KW-1133">Transmembrane helix</keyword>
<evidence type="ECO:0000256" key="4">
    <source>
        <dbReference type="SAM" id="Phobius"/>
    </source>
</evidence>
<keyword evidence="7" id="KW-1185">Reference proteome</keyword>
<dbReference type="Pfam" id="PF13490">
    <property type="entry name" value="zf-HC2"/>
    <property type="match status" value="1"/>
</dbReference>
<dbReference type="Gene3D" id="1.10.10.1320">
    <property type="entry name" value="Anti-sigma factor, zinc-finger domain"/>
    <property type="match status" value="1"/>
</dbReference>
<dbReference type="EMBL" id="JAKGSG010000025">
    <property type="protein sequence ID" value="MCF4120879.1"/>
    <property type="molecule type" value="Genomic_DNA"/>
</dbReference>
<evidence type="ECO:0000256" key="2">
    <source>
        <dbReference type="ARBA" id="ARBA00023163"/>
    </source>
</evidence>
<accession>A0AA41QF03</accession>
<evidence type="ECO:0000313" key="6">
    <source>
        <dbReference type="EMBL" id="MCF4120879.1"/>
    </source>
</evidence>
<feature type="region of interest" description="Disordered" evidence="3">
    <location>
        <begin position="57"/>
        <end position="77"/>
    </location>
</feature>
<evidence type="ECO:0000256" key="3">
    <source>
        <dbReference type="SAM" id="MobiDB-lite"/>
    </source>
</evidence>
<keyword evidence="4" id="KW-0472">Membrane</keyword>
<evidence type="ECO:0000259" key="5">
    <source>
        <dbReference type="Pfam" id="PF13490"/>
    </source>
</evidence>